<evidence type="ECO:0000313" key="1">
    <source>
        <dbReference type="EMBL" id="SHH45090.1"/>
    </source>
</evidence>
<evidence type="ECO:0000313" key="2">
    <source>
        <dbReference type="Proteomes" id="UP000184522"/>
    </source>
</evidence>
<gene>
    <name evidence="1" type="ORF">SAMN05444148_2045</name>
</gene>
<sequence>MINKPFNKLTDSDWSKIIKEINRLFQTEVLLPTEETIISFFVNVLKNENEFQLLKIGDLPEKVEIIYSPSDAVMSWLRASADSETYDYEALKNEPEIDLDSYSFYIGDELAQKAFNNLNVDYSEEFEDEVEDAYAFWDDKFELEVNFAKKCWQQALKRTNKSVIGIFVAGDGSNSEIILNK</sequence>
<evidence type="ECO:0008006" key="3">
    <source>
        <dbReference type="Google" id="ProtNLM"/>
    </source>
</evidence>
<dbReference type="EMBL" id="FQWS01000002">
    <property type="protein sequence ID" value="SHH45090.1"/>
    <property type="molecule type" value="Genomic_DNA"/>
</dbReference>
<dbReference type="STRING" id="1089305.SAMN05444148_2045"/>
<dbReference type="RefSeq" id="WP_073086092.1">
    <property type="nucleotide sequence ID" value="NZ_FQWS01000002.1"/>
</dbReference>
<accession>A0A1M5T397</accession>
<dbReference type="OrthoDB" id="1242456at2"/>
<reference evidence="2" key="1">
    <citation type="submission" date="2016-11" db="EMBL/GenBank/DDBJ databases">
        <authorList>
            <person name="Varghese N."/>
            <person name="Submissions S."/>
        </authorList>
    </citation>
    <scope>NUCLEOTIDE SEQUENCE [LARGE SCALE GENOMIC DNA]</scope>
    <source>
        <strain evidence="2">DSM 25330</strain>
    </source>
</reference>
<name>A0A1M5T397_9FLAO</name>
<dbReference type="Proteomes" id="UP000184522">
    <property type="component" value="Unassembled WGS sequence"/>
</dbReference>
<dbReference type="AlphaFoldDB" id="A0A1M5T397"/>
<proteinExistence type="predicted"/>
<protein>
    <recommendedName>
        <fullName evidence="3">DUF4303 domain-containing protein</fullName>
    </recommendedName>
</protein>
<keyword evidence="2" id="KW-1185">Reference proteome</keyword>
<organism evidence="1 2">
    <name type="scientific">Winogradskyella jejuensis</name>
    <dbReference type="NCBI Taxonomy" id="1089305"/>
    <lineage>
        <taxon>Bacteria</taxon>
        <taxon>Pseudomonadati</taxon>
        <taxon>Bacteroidota</taxon>
        <taxon>Flavobacteriia</taxon>
        <taxon>Flavobacteriales</taxon>
        <taxon>Flavobacteriaceae</taxon>
        <taxon>Winogradskyella</taxon>
    </lineage>
</organism>